<dbReference type="InterPro" id="IPR001878">
    <property type="entry name" value="Znf_CCHC"/>
</dbReference>
<sequence length="211" mass="23430">MFPSTTPSSSTPAPMDLDAFTPQISKIANRAKVRCYNCSKSGHFAKDCRQPNSRRDNRPGPSGHNPSRGQQPIIHIADPNPFNRLRAQVQPTFPPPKQPPSLLGRTAERFDDDKVSQTEVNSFLQTIKTDPVEPERPLPANIFSVTLEDHDKPSLPIYAAKLRGRTSRFPHKLSPAVEVETIADTGANDNYIRRDVAERIGAESFALDRPP</sequence>
<feature type="region of interest" description="Disordered" evidence="3">
    <location>
        <begin position="42"/>
        <end position="77"/>
    </location>
</feature>
<dbReference type="GO" id="GO:0006397">
    <property type="term" value="P:mRNA processing"/>
    <property type="evidence" value="ECO:0007669"/>
    <property type="project" value="UniProtKB-KW"/>
</dbReference>
<dbReference type="SMART" id="SM00343">
    <property type="entry name" value="ZnF_C2HC"/>
    <property type="match status" value="1"/>
</dbReference>
<feature type="domain" description="CCHC-type" evidence="4">
    <location>
        <begin position="34"/>
        <end position="50"/>
    </location>
</feature>
<evidence type="ECO:0000256" key="2">
    <source>
        <dbReference type="PROSITE-ProRule" id="PRU00047"/>
    </source>
</evidence>
<evidence type="ECO:0000256" key="3">
    <source>
        <dbReference type="SAM" id="MobiDB-lite"/>
    </source>
</evidence>
<keyword evidence="2" id="KW-0863">Zinc-finger</keyword>
<evidence type="ECO:0000313" key="5">
    <source>
        <dbReference type="EMBL" id="KAE9383094.1"/>
    </source>
</evidence>
<accession>A0A6A4GC74</accession>
<dbReference type="GO" id="GO:0008270">
    <property type="term" value="F:zinc ion binding"/>
    <property type="evidence" value="ECO:0007669"/>
    <property type="project" value="UniProtKB-KW"/>
</dbReference>
<dbReference type="Gene3D" id="4.10.60.10">
    <property type="entry name" value="Zinc finger, CCHC-type"/>
    <property type="match status" value="1"/>
</dbReference>
<dbReference type="Pfam" id="PF00098">
    <property type="entry name" value="zf-CCHC"/>
    <property type="match status" value="1"/>
</dbReference>
<keyword evidence="1" id="KW-0507">mRNA processing</keyword>
<dbReference type="GO" id="GO:0003676">
    <property type="term" value="F:nucleic acid binding"/>
    <property type="evidence" value="ECO:0007669"/>
    <property type="project" value="InterPro"/>
</dbReference>
<gene>
    <name evidence="5" type="ORF">BT96DRAFT_1009660</name>
</gene>
<evidence type="ECO:0000256" key="1">
    <source>
        <dbReference type="ARBA" id="ARBA00022664"/>
    </source>
</evidence>
<dbReference type="SUPFAM" id="SSF57756">
    <property type="entry name" value="Retrovirus zinc finger-like domains"/>
    <property type="match status" value="1"/>
</dbReference>
<dbReference type="InterPro" id="IPR036875">
    <property type="entry name" value="Znf_CCHC_sf"/>
</dbReference>
<protein>
    <recommendedName>
        <fullName evidence="4">CCHC-type domain-containing protein</fullName>
    </recommendedName>
</protein>
<dbReference type="EMBL" id="ML770713">
    <property type="protein sequence ID" value="KAE9383094.1"/>
    <property type="molecule type" value="Genomic_DNA"/>
</dbReference>
<dbReference type="AlphaFoldDB" id="A0A6A4GC74"/>
<feature type="compositionally biased region" description="Basic and acidic residues" evidence="3">
    <location>
        <begin position="44"/>
        <end position="58"/>
    </location>
</feature>
<name>A0A6A4GC74_9AGAR</name>
<keyword evidence="2" id="KW-0479">Metal-binding</keyword>
<evidence type="ECO:0000313" key="6">
    <source>
        <dbReference type="Proteomes" id="UP000799118"/>
    </source>
</evidence>
<evidence type="ECO:0000259" key="4">
    <source>
        <dbReference type="PROSITE" id="PS50158"/>
    </source>
</evidence>
<proteinExistence type="predicted"/>
<dbReference type="PROSITE" id="PS50158">
    <property type="entry name" value="ZF_CCHC"/>
    <property type="match status" value="1"/>
</dbReference>
<dbReference type="Proteomes" id="UP000799118">
    <property type="component" value="Unassembled WGS sequence"/>
</dbReference>
<reference evidence="5" key="1">
    <citation type="journal article" date="2019" name="Environ. Microbiol.">
        <title>Fungal ecological strategies reflected in gene transcription - a case study of two litter decomposers.</title>
        <authorList>
            <person name="Barbi F."/>
            <person name="Kohler A."/>
            <person name="Barry K."/>
            <person name="Baskaran P."/>
            <person name="Daum C."/>
            <person name="Fauchery L."/>
            <person name="Ihrmark K."/>
            <person name="Kuo A."/>
            <person name="LaButti K."/>
            <person name="Lipzen A."/>
            <person name="Morin E."/>
            <person name="Grigoriev I.V."/>
            <person name="Henrissat B."/>
            <person name="Lindahl B."/>
            <person name="Martin F."/>
        </authorList>
    </citation>
    <scope>NUCLEOTIDE SEQUENCE</scope>
    <source>
        <strain evidence="5">JB14</strain>
    </source>
</reference>
<keyword evidence="2" id="KW-0862">Zinc</keyword>
<keyword evidence="6" id="KW-1185">Reference proteome</keyword>
<organism evidence="5 6">
    <name type="scientific">Gymnopus androsaceus JB14</name>
    <dbReference type="NCBI Taxonomy" id="1447944"/>
    <lineage>
        <taxon>Eukaryota</taxon>
        <taxon>Fungi</taxon>
        <taxon>Dikarya</taxon>
        <taxon>Basidiomycota</taxon>
        <taxon>Agaricomycotina</taxon>
        <taxon>Agaricomycetes</taxon>
        <taxon>Agaricomycetidae</taxon>
        <taxon>Agaricales</taxon>
        <taxon>Marasmiineae</taxon>
        <taxon>Omphalotaceae</taxon>
        <taxon>Gymnopus</taxon>
    </lineage>
</organism>
<dbReference type="OrthoDB" id="3064979at2759"/>